<dbReference type="Proteomes" id="UP000231252">
    <property type="component" value="Unassembled WGS sequence"/>
</dbReference>
<dbReference type="Gene3D" id="1.10.3290.10">
    <property type="entry name" value="Fido-like domain"/>
    <property type="match status" value="1"/>
</dbReference>
<organism evidence="4 5">
    <name type="scientific">candidate division WWE3 bacterium CG08_land_8_20_14_0_20_41_10</name>
    <dbReference type="NCBI Taxonomy" id="1975085"/>
    <lineage>
        <taxon>Bacteria</taxon>
        <taxon>Katanobacteria</taxon>
    </lineage>
</organism>
<comment type="caution">
    <text evidence="4">The sequence shown here is derived from an EMBL/GenBank/DDBJ whole genome shotgun (WGS) entry which is preliminary data.</text>
</comment>
<dbReference type="SUPFAM" id="SSF140931">
    <property type="entry name" value="Fic-like"/>
    <property type="match status" value="1"/>
</dbReference>
<evidence type="ECO:0000256" key="2">
    <source>
        <dbReference type="PIRSR" id="PIRSR640198-2"/>
    </source>
</evidence>
<dbReference type="Gene3D" id="1.10.10.10">
    <property type="entry name" value="Winged helix-like DNA-binding domain superfamily/Winged helix DNA-binding domain"/>
    <property type="match status" value="1"/>
</dbReference>
<name>A0A2H0XAV2_UNCKA</name>
<reference evidence="5" key="1">
    <citation type="submission" date="2017-09" db="EMBL/GenBank/DDBJ databases">
        <title>Depth-based differentiation of microbial function through sediment-hosted aquifers and enrichment of novel symbionts in the deep terrestrial subsurface.</title>
        <authorList>
            <person name="Probst A.J."/>
            <person name="Ladd B."/>
            <person name="Jarett J.K."/>
            <person name="Geller-Mcgrath D.E."/>
            <person name="Sieber C.M.K."/>
            <person name="Emerson J.B."/>
            <person name="Anantharaman K."/>
            <person name="Thomas B.C."/>
            <person name="Malmstrom R."/>
            <person name="Stieglmeier M."/>
            <person name="Klingl A."/>
            <person name="Woyke T."/>
            <person name="Ryan C.M."/>
            <person name="Banfield J.F."/>
        </authorList>
    </citation>
    <scope>NUCLEOTIDE SEQUENCE [LARGE SCALE GENOMIC DNA]</scope>
</reference>
<dbReference type="InterPro" id="IPR036597">
    <property type="entry name" value="Fido-like_dom_sf"/>
</dbReference>
<accession>A0A2H0XAV2</accession>
<dbReference type="PROSITE" id="PS51459">
    <property type="entry name" value="FIDO"/>
    <property type="match status" value="1"/>
</dbReference>
<feature type="binding site" evidence="2">
    <location>
        <begin position="57"/>
        <end position="64"/>
    </location>
    <ligand>
        <name>ATP</name>
        <dbReference type="ChEBI" id="CHEBI:30616"/>
    </ligand>
</feature>
<evidence type="ECO:0000256" key="1">
    <source>
        <dbReference type="PIRSR" id="PIRSR640198-1"/>
    </source>
</evidence>
<keyword evidence="2" id="KW-0067">ATP-binding</keyword>
<feature type="binding site" evidence="2">
    <location>
        <begin position="95"/>
        <end position="96"/>
    </location>
    <ligand>
        <name>ATP</name>
        <dbReference type="ChEBI" id="CHEBI:30616"/>
    </ligand>
</feature>
<dbReference type="InterPro" id="IPR036390">
    <property type="entry name" value="WH_DNA-bd_sf"/>
</dbReference>
<dbReference type="EMBL" id="PEYU01000095">
    <property type="protein sequence ID" value="PIS22032.1"/>
    <property type="molecule type" value="Genomic_DNA"/>
</dbReference>
<dbReference type="GO" id="GO:0005524">
    <property type="term" value="F:ATP binding"/>
    <property type="evidence" value="ECO:0007669"/>
    <property type="project" value="UniProtKB-KW"/>
</dbReference>
<dbReference type="SUPFAM" id="SSF46785">
    <property type="entry name" value="Winged helix' DNA-binding domain"/>
    <property type="match status" value="1"/>
</dbReference>
<dbReference type="InterPro" id="IPR003812">
    <property type="entry name" value="Fido"/>
</dbReference>
<dbReference type="InterPro" id="IPR036388">
    <property type="entry name" value="WH-like_DNA-bd_sf"/>
</dbReference>
<dbReference type="InterPro" id="IPR040198">
    <property type="entry name" value="Fido_containing"/>
</dbReference>
<dbReference type="PANTHER" id="PTHR13504">
    <property type="entry name" value="FIDO DOMAIN-CONTAINING PROTEIN DDB_G0283145"/>
    <property type="match status" value="1"/>
</dbReference>
<dbReference type="AlphaFoldDB" id="A0A2H0XAV2"/>
<evidence type="ECO:0000313" key="4">
    <source>
        <dbReference type="EMBL" id="PIS22032.1"/>
    </source>
</evidence>
<protein>
    <recommendedName>
        <fullName evidence="3">Fido domain-containing protein</fullName>
    </recommendedName>
</protein>
<evidence type="ECO:0000313" key="5">
    <source>
        <dbReference type="Proteomes" id="UP000231252"/>
    </source>
</evidence>
<dbReference type="PANTHER" id="PTHR13504:SF38">
    <property type="entry name" value="FIDO DOMAIN-CONTAINING PROTEIN"/>
    <property type="match status" value="1"/>
</dbReference>
<feature type="active site" evidence="1">
    <location>
        <position position="53"/>
    </location>
</feature>
<sequence length="204" mass="23536">MLIPPNYTLTPKMLGLLTQIEVCKQVVDYINRTAEHFVPIKAVVAHYTFEKIHPFLDGSGRVGRLLIRQILKNGGYDMKGILPVEEYLENHRTTYYQVLEESEKDVTAYVEFMLEAVAVSAEKAKEMVLNQKEVAPEDLLLPRRAEIFRIIKDHGLMNFDTIRRRFLAINPRTLRYDLKKLQDSGLIHKLGTTKGVFYKNTGQN</sequence>
<feature type="domain" description="Fido" evidence="3">
    <location>
        <begin position="1"/>
        <end position="115"/>
    </location>
</feature>
<evidence type="ECO:0000259" key="3">
    <source>
        <dbReference type="PROSITE" id="PS51459"/>
    </source>
</evidence>
<dbReference type="Pfam" id="PF02661">
    <property type="entry name" value="Fic"/>
    <property type="match status" value="1"/>
</dbReference>
<gene>
    <name evidence="4" type="ORF">COT50_04120</name>
</gene>
<proteinExistence type="predicted"/>
<keyword evidence="2" id="KW-0547">Nucleotide-binding</keyword>